<dbReference type="AlphaFoldDB" id="A0A498JV66"/>
<gene>
    <name evidence="6" type="ORF">DVH24_021580</name>
</gene>
<dbReference type="EMBL" id="RDQH01000331">
    <property type="protein sequence ID" value="RXH99778.1"/>
    <property type="molecule type" value="Genomic_DNA"/>
</dbReference>
<dbReference type="SMR" id="A0A498JV66"/>
<dbReference type="InterPro" id="IPR044986">
    <property type="entry name" value="KIF15/KIN-12"/>
</dbReference>
<evidence type="ECO:0000256" key="1">
    <source>
        <dbReference type="ARBA" id="ARBA00022701"/>
    </source>
</evidence>
<keyword evidence="5" id="KW-0505">Motor protein</keyword>
<evidence type="ECO:0000256" key="4">
    <source>
        <dbReference type="ARBA" id="ARBA00023054"/>
    </source>
</evidence>
<comment type="caution">
    <text evidence="6">The sequence shown here is derived from an EMBL/GenBank/DDBJ whole genome shotgun (WGS) entry which is preliminary data.</text>
</comment>
<keyword evidence="2" id="KW-0547">Nucleotide-binding</keyword>
<evidence type="ECO:0000313" key="6">
    <source>
        <dbReference type="EMBL" id="RXH99778.1"/>
    </source>
</evidence>
<organism evidence="6 7">
    <name type="scientific">Malus domestica</name>
    <name type="common">Apple</name>
    <name type="synonym">Pyrus malus</name>
    <dbReference type="NCBI Taxonomy" id="3750"/>
    <lineage>
        <taxon>Eukaryota</taxon>
        <taxon>Viridiplantae</taxon>
        <taxon>Streptophyta</taxon>
        <taxon>Embryophyta</taxon>
        <taxon>Tracheophyta</taxon>
        <taxon>Spermatophyta</taxon>
        <taxon>Magnoliopsida</taxon>
        <taxon>eudicotyledons</taxon>
        <taxon>Gunneridae</taxon>
        <taxon>Pentapetalae</taxon>
        <taxon>rosids</taxon>
        <taxon>fabids</taxon>
        <taxon>Rosales</taxon>
        <taxon>Rosaceae</taxon>
        <taxon>Amygdaloideae</taxon>
        <taxon>Maleae</taxon>
        <taxon>Malus</taxon>
    </lineage>
</organism>
<keyword evidence="3" id="KW-0067">ATP-binding</keyword>
<dbReference type="GO" id="GO:0005524">
    <property type="term" value="F:ATP binding"/>
    <property type="evidence" value="ECO:0007669"/>
    <property type="project" value="UniProtKB-KW"/>
</dbReference>
<dbReference type="PANTHER" id="PTHR37739:SF8">
    <property type="entry name" value="KINESIN-LIKE PROTEIN KIN-12D"/>
    <property type="match status" value="1"/>
</dbReference>
<evidence type="ECO:0000256" key="5">
    <source>
        <dbReference type="ARBA" id="ARBA00023175"/>
    </source>
</evidence>
<evidence type="ECO:0000256" key="3">
    <source>
        <dbReference type="ARBA" id="ARBA00022840"/>
    </source>
</evidence>
<dbReference type="STRING" id="3750.A0A498JV66"/>
<dbReference type="GO" id="GO:0005874">
    <property type="term" value="C:microtubule"/>
    <property type="evidence" value="ECO:0007669"/>
    <property type="project" value="UniProtKB-KW"/>
</dbReference>
<accession>A0A498JV66</accession>
<sequence>MFVIVNKLSQELCEVGERISEFIQQVDCLECHAKENLSLQAELVRKEDVLKGMLFDQSLLQESASNNKDHQDEIVEMEYSLETLEDKLSAK</sequence>
<name>A0A498JV66_MALDO</name>
<protein>
    <submittedName>
        <fullName evidence="6">Uncharacterized protein</fullName>
    </submittedName>
</protein>
<dbReference type="Proteomes" id="UP000290289">
    <property type="component" value="Chromosome 5"/>
</dbReference>
<reference evidence="6 7" key="1">
    <citation type="submission" date="2018-10" db="EMBL/GenBank/DDBJ databases">
        <title>A high-quality apple genome assembly.</title>
        <authorList>
            <person name="Hu J."/>
        </authorList>
    </citation>
    <scope>NUCLEOTIDE SEQUENCE [LARGE SCALE GENOMIC DNA]</scope>
    <source>
        <strain evidence="7">cv. HFTH1</strain>
        <tissue evidence="6">Young leaf</tissue>
    </source>
</reference>
<keyword evidence="7" id="KW-1185">Reference proteome</keyword>
<proteinExistence type="predicted"/>
<keyword evidence="4" id="KW-0175">Coiled coil</keyword>
<dbReference type="PANTHER" id="PTHR37739">
    <property type="entry name" value="KINESIN-LIKE PROTEIN KIN-12D"/>
    <property type="match status" value="1"/>
</dbReference>
<evidence type="ECO:0000256" key="2">
    <source>
        <dbReference type="ARBA" id="ARBA00022741"/>
    </source>
</evidence>
<keyword evidence="1" id="KW-0493">Microtubule</keyword>
<evidence type="ECO:0000313" key="7">
    <source>
        <dbReference type="Proteomes" id="UP000290289"/>
    </source>
</evidence>